<sequence length="91" mass="10290">MAYRFALTEAFVGVNPTSVGEIVWIWRWSRIDRCGAKEALVQVLGFGTSGKARKTTGPLLIRDYIDAFSEYKIISSWKPGWSSMYDHGTIK</sequence>
<gene>
    <name evidence="1" type="ORF">RIB2604_01800550</name>
</gene>
<organism evidence="1 2">
    <name type="scientific">Aspergillus kawachii</name>
    <name type="common">White koji mold</name>
    <name type="synonym">Aspergillus awamori var. kawachi</name>
    <dbReference type="NCBI Taxonomy" id="1069201"/>
    <lineage>
        <taxon>Eukaryota</taxon>
        <taxon>Fungi</taxon>
        <taxon>Dikarya</taxon>
        <taxon>Ascomycota</taxon>
        <taxon>Pezizomycotina</taxon>
        <taxon>Eurotiomycetes</taxon>
        <taxon>Eurotiomycetidae</taxon>
        <taxon>Eurotiales</taxon>
        <taxon>Aspergillaceae</taxon>
        <taxon>Aspergillus</taxon>
        <taxon>Aspergillus subgen. Circumdati</taxon>
    </lineage>
</organism>
<name>A0A146FDV3_ASPKA</name>
<proteinExistence type="predicted"/>
<reference evidence="2" key="2">
    <citation type="submission" date="2016-02" db="EMBL/GenBank/DDBJ databases">
        <title>Genome sequencing of Aspergillus luchuensis NBRC 4314.</title>
        <authorList>
            <person name="Yamada O."/>
        </authorList>
    </citation>
    <scope>NUCLEOTIDE SEQUENCE [LARGE SCALE GENOMIC DNA]</scope>
    <source>
        <strain evidence="2">RIB 2604</strain>
    </source>
</reference>
<reference evidence="1 2" key="1">
    <citation type="journal article" date="2016" name="DNA Res.">
        <title>Genome sequence of Aspergillus luchuensis NBRC 4314.</title>
        <authorList>
            <person name="Yamada O."/>
            <person name="Machida M."/>
            <person name="Hosoyama A."/>
            <person name="Goto M."/>
            <person name="Takahashi T."/>
            <person name="Futagami T."/>
            <person name="Yamagata Y."/>
            <person name="Takeuchi M."/>
            <person name="Kobayashi T."/>
            <person name="Koike H."/>
            <person name="Abe K."/>
            <person name="Asai K."/>
            <person name="Arita M."/>
            <person name="Fujita N."/>
            <person name="Fukuda K."/>
            <person name="Higa K."/>
            <person name="Horikawa H."/>
            <person name="Ishikawa T."/>
            <person name="Jinno K."/>
            <person name="Kato Y."/>
            <person name="Kirimura K."/>
            <person name="Mizutani O."/>
            <person name="Nakasone K."/>
            <person name="Sano M."/>
            <person name="Shiraishi Y."/>
            <person name="Tsukahara M."/>
            <person name="Gomi K."/>
        </authorList>
    </citation>
    <scope>NUCLEOTIDE SEQUENCE [LARGE SCALE GENOMIC DNA]</scope>
    <source>
        <strain evidence="1 2">RIB 2604</strain>
    </source>
</reference>
<dbReference type="EMBL" id="BCWF01000018">
    <property type="protein sequence ID" value="GAT24230.1"/>
    <property type="molecule type" value="Genomic_DNA"/>
</dbReference>
<accession>A0A146FDV3</accession>
<evidence type="ECO:0000313" key="2">
    <source>
        <dbReference type="Proteomes" id="UP000075230"/>
    </source>
</evidence>
<comment type="caution">
    <text evidence="1">The sequence shown here is derived from an EMBL/GenBank/DDBJ whole genome shotgun (WGS) entry which is preliminary data.</text>
</comment>
<dbReference type="Proteomes" id="UP000075230">
    <property type="component" value="Unassembled WGS sequence"/>
</dbReference>
<dbReference type="AlphaFoldDB" id="A0A146FDV3"/>
<protein>
    <submittedName>
        <fullName evidence="1">Similar to An13g00540</fullName>
    </submittedName>
</protein>
<evidence type="ECO:0000313" key="1">
    <source>
        <dbReference type="EMBL" id="GAT24230.1"/>
    </source>
</evidence>